<dbReference type="RefSeq" id="XP_044563388.1">
    <property type="nucleotide sequence ID" value="XM_044705695.1"/>
</dbReference>
<dbReference type="InterPro" id="IPR013520">
    <property type="entry name" value="Ribonucl_H"/>
</dbReference>
<evidence type="ECO:0000313" key="5">
    <source>
        <dbReference type="EMBL" id="KAF0978675.1"/>
    </source>
</evidence>
<sequence>MISSHSHSNNNSSVASSSSPLFDYYLILDFEATCDDKIKNFRNEIIEFPTLAINARTLKIDFEFHYYVKPKENKILTQFCKELTGIQQEWIDTGVEFETVMKLHNEWMMDHFINKNLKFAFVTCGDWDLKTMITKQCRKEHIKVPSYFSSWINIKKVYSKMYNKSIHGMTDMLKDLKLDLIGRHHSGIDDCRNIGRVAVEMLKQGKQLDITSKIEDFEYEWKSKKNKK</sequence>
<dbReference type="SMART" id="SM00479">
    <property type="entry name" value="EXOIII"/>
    <property type="match status" value="1"/>
</dbReference>
<dbReference type="OrthoDB" id="448399at2759"/>
<dbReference type="SUPFAM" id="SSF53098">
    <property type="entry name" value="Ribonuclease H-like"/>
    <property type="match status" value="1"/>
</dbReference>
<evidence type="ECO:0000259" key="4">
    <source>
        <dbReference type="SMART" id="SM00479"/>
    </source>
</evidence>
<dbReference type="InterPro" id="IPR051274">
    <property type="entry name" value="3-5_Exoribonuclease"/>
</dbReference>
<name>A0A6A5BZC3_NAEFO</name>
<dbReference type="VEuPathDB" id="AmoebaDB:NfTy_041260"/>
<dbReference type="GO" id="GO:0000175">
    <property type="term" value="F:3'-5'-RNA exonuclease activity"/>
    <property type="evidence" value="ECO:0007669"/>
    <property type="project" value="InterPro"/>
</dbReference>
<comment type="caution">
    <text evidence="5">The sequence shown here is derived from an EMBL/GenBank/DDBJ whole genome shotgun (WGS) entry which is preliminary data.</text>
</comment>
<dbReference type="InterPro" id="IPR047201">
    <property type="entry name" value="ERI-1_3'hExo-like"/>
</dbReference>
<dbReference type="GeneID" id="68109713"/>
<dbReference type="EMBL" id="VFQX01000029">
    <property type="protein sequence ID" value="KAF0978675.1"/>
    <property type="molecule type" value="Genomic_DNA"/>
</dbReference>
<dbReference type="InterPro" id="IPR036397">
    <property type="entry name" value="RNaseH_sf"/>
</dbReference>
<dbReference type="GO" id="GO:0003676">
    <property type="term" value="F:nucleic acid binding"/>
    <property type="evidence" value="ECO:0007669"/>
    <property type="project" value="InterPro"/>
</dbReference>
<keyword evidence="2" id="KW-0378">Hydrolase</keyword>
<dbReference type="Proteomes" id="UP000444721">
    <property type="component" value="Unassembled WGS sequence"/>
</dbReference>
<dbReference type="InterPro" id="IPR012337">
    <property type="entry name" value="RNaseH-like_sf"/>
</dbReference>
<dbReference type="PANTHER" id="PTHR23044:SF61">
    <property type="entry name" value="3'-5' EXORIBONUCLEASE 1-RELATED"/>
    <property type="match status" value="1"/>
</dbReference>
<dbReference type="Gene3D" id="3.30.420.10">
    <property type="entry name" value="Ribonuclease H-like superfamily/Ribonuclease H"/>
    <property type="match status" value="1"/>
</dbReference>
<dbReference type="CDD" id="cd06133">
    <property type="entry name" value="ERI-1_3'hExo_like"/>
    <property type="match status" value="1"/>
</dbReference>
<dbReference type="VEuPathDB" id="AmoebaDB:NF0074520"/>
<proteinExistence type="predicted"/>
<evidence type="ECO:0000313" key="6">
    <source>
        <dbReference type="Proteomes" id="UP000444721"/>
    </source>
</evidence>
<accession>A0A6A5BZC3</accession>
<dbReference type="PANTHER" id="PTHR23044">
    <property type="entry name" value="3'-5' EXONUCLEASE ERI1-RELATED"/>
    <property type="match status" value="1"/>
</dbReference>
<feature type="domain" description="Exonuclease" evidence="4">
    <location>
        <begin position="24"/>
        <end position="207"/>
    </location>
</feature>
<keyword evidence="3" id="KW-0269">Exonuclease</keyword>
<dbReference type="Pfam" id="PF00929">
    <property type="entry name" value="RNase_T"/>
    <property type="match status" value="1"/>
</dbReference>
<keyword evidence="1" id="KW-0540">Nuclease</keyword>
<keyword evidence="6" id="KW-1185">Reference proteome</keyword>
<dbReference type="VEuPathDB" id="AmoebaDB:FDP41_002495"/>
<evidence type="ECO:0000256" key="2">
    <source>
        <dbReference type="ARBA" id="ARBA00022801"/>
    </source>
</evidence>
<dbReference type="OMA" id="CRELTHI"/>
<protein>
    <recommendedName>
        <fullName evidence="4">Exonuclease domain-containing protein</fullName>
    </recommendedName>
</protein>
<evidence type="ECO:0000256" key="3">
    <source>
        <dbReference type="ARBA" id="ARBA00022839"/>
    </source>
</evidence>
<dbReference type="AlphaFoldDB" id="A0A6A5BZC3"/>
<gene>
    <name evidence="5" type="ORF">FDP41_002495</name>
</gene>
<organism evidence="5 6">
    <name type="scientific">Naegleria fowleri</name>
    <name type="common">Brain eating amoeba</name>
    <dbReference type="NCBI Taxonomy" id="5763"/>
    <lineage>
        <taxon>Eukaryota</taxon>
        <taxon>Discoba</taxon>
        <taxon>Heterolobosea</taxon>
        <taxon>Tetramitia</taxon>
        <taxon>Eutetramitia</taxon>
        <taxon>Vahlkampfiidae</taxon>
        <taxon>Naegleria</taxon>
    </lineage>
</organism>
<reference evidence="5 6" key="1">
    <citation type="journal article" date="2019" name="Sci. Rep.">
        <title>Nanopore sequencing improves the draft genome of the human pathogenic amoeba Naegleria fowleri.</title>
        <authorList>
            <person name="Liechti N."/>
            <person name="Schurch N."/>
            <person name="Bruggmann R."/>
            <person name="Wittwer M."/>
        </authorList>
    </citation>
    <scope>NUCLEOTIDE SEQUENCE [LARGE SCALE GENOMIC DNA]</scope>
    <source>
        <strain evidence="5 6">ATCC 30894</strain>
    </source>
</reference>
<evidence type="ECO:0000256" key="1">
    <source>
        <dbReference type="ARBA" id="ARBA00022722"/>
    </source>
</evidence>